<feature type="region of interest" description="Disordered" evidence="6">
    <location>
        <begin position="278"/>
        <end position="303"/>
    </location>
</feature>
<evidence type="ECO:0000256" key="2">
    <source>
        <dbReference type="ARBA" id="ARBA00023015"/>
    </source>
</evidence>
<evidence type="ECO:0000256" key="1">
    <source>
        <dbReference type="ARBA" id="ARBA00004123"/>
    </source>
</evidence>
<accession>A0A653CPT3</accession>
<reference evidence="8 9" key="1">
    <citation type="submission" date="2019-01" db="EMBL/GenBank/DDBJ databases">
        <authorList>
            <person name="Sayadi A."/>
        </authorList>
    </citation>
    <scope>NUCLEOTIDE SEQUENCE [LARGE SCALE GENOMIC DNA]</scope>
</reference>
<feature type="region of interest" description="Disordered" evidence="6">
    <location>
        <begin position="24"/>
        <end position="53"/>
    </location>
</feature>
<dbReference type="PANTHER" id="PTHR11988:SF27">
    <property type="entry name" value="GH27708P"/>
    <property type="match status" value="1"/>
</dbReference>
<keyword evidence="5" id="KW-0539">Nucleus</keyword>
<name>A0A653CPT3_CALMS</name>
<dbReference type="PROSITE" id="PS00036">
    <property type="entry name" value="BZIP_BASIC"/>
    <property type="match status" value="1"/>
</dbReference>
<dbReference type="SMART" id="SM00338">
    <property type="entry name" value="BRLZ"/>
    <property type="match status" value="1"/>
</dbReference>
<dbReference type="AlphaFoldDB" id="A0A653CPT3"/>
<dbReference type="InterPro" id="IPR040223">
    <property type="entry name" value="PAR_bZIP"/>
</dbReference>
<dbReference type="Gene3D" id="1.20.5.170">
    <property type="match status" value="1"/>
</dbReference>
<dbReference type="InterPro" id="IPR004827">
    <property type="entry name" value="bZIP"/>
</dbReference>
<evidence type="ECO:0000313" key="8">
    <source>
        <dbReference type="EMBL" id="VEN49931.1"/>
    </source>
</evidence>
<dbReference type="OrthoDB" id="6624782at2759"/>
<dbReference type="EMBL" id="CAACVG010008460">
    <property type="protein sequence ID" value="VEN49931.1"/>
    <property type="molecule type" value="Genomic_DNA"/>
</dbReference>
<feature type="compositionally biased region" description="Acidic residues" evidence="6">
    <location>
        <begin position="398"/>
        <end position="409"/>
    </location>
</feature>
<keyword evidence="3" id="KW-0238">DNA-binding</keyword>
<evidence type="ECO:0000256" key="5">
    <source>
        <dbReference type="ARBA" id="ARBA00023242"/>
    </source>
</evidence>
<dbReference type="InterPro" id="IPR046347">
    <property type="entry name" value="bZIP_sf"/>
</dbReference>
<feature type="compositionally biased region" description="Basic and acidic residues" evidence="6">
    <location>
        <begin position="423"/>
        <end position="435"/>
    </location>
</feature>
<evidence type="ECO:0000256" key="6">
    <source>
        <dbReference type="SAM" id="MobiDB-lite"/>
    </source>
</evidence>
<keyword evidence="4" id="KW-0804">Transcription</keyword>
<gene>
    <name evidence="8" type="ORF">CALMAC_LOCUS10868</name>
</gene>
<feature type="compositionally biased region" description="Pro residues" evidence="6">
    <location>
        <begin position="38"/>
        <end position="50"/>
    </location>
</feature>
<feature type="domain" description="BZIP" evidence="7">
    <location>
        <begin position="460"/>
        <end position="523"/>
    </location>
</feature>
<organism evidence="8 9">
    <name type="scientific">Callosobruchus maculatus</name>
    <name type="common">Southern cowpea weevil</name>
    <name type="synonym">Pulse bruchid</name>
    <dbReference type="NCBI Taxonomy" id="64391"/>
    <lineage>
        <taxon>Eukaryota</taxon>
        <taxon>Metazoa</taxon>
        <taxon>Ecdysozoa</taxon>
        <taxon>Arthropoda</taxon>
        <taxon>Hexapoda</taxon>
        <taxon>Insecta</taxon>
        <taxon>Pterygota</taxon>
        <taxon>Neoptera</taxon>
        <taxon>Endopterygota</taxon>
        <taxon>Coleoptera</taxon>
        <taxon>Polyphaga</taxon>
        <taxon>Cucujiformia</taxon>
        <taxon>Chrysomeloidea</taxon>
        <taxon>Chrysomelidae</taxon>
        <taxon>Bruchinae</taxon>
        <taxon>Bruchini</taxon>
        <taxon>Callosobruchus</taxon>
    </lineage>
</organism>
<feature type="compositionally biased region" description="Polar residues" evidence="6">
    <location>
        <begin position="284"/>
        <end position="295"/>
    </location>
</feature>
<dbReference type="Pfam" id="PF07716">
    <property type="entry name" value="bZIP_2"/>
    <property type="match status" value="1"/>
</dbReference>
<evidence type="ECO:0000256" key="3">
    <source>
        <dbReference type="ARBA" id="ARBA00023125"/>
    </source>
</evidence>
<proteinExistence type="predicted"/>
<sequence>MSYYHAMSLSKWYGPSRTTCVARHGERSSVGCPTARPQNPPPQAQHPQPPSNLVGYPMDKLMDIAEDPDTLVCVNPHHVNPVRSAKDTMTNSSHKWSDSSPQVKLEMEEFRDLSSFVEPRRSLINTADELNTPIFDKDVFDFDIFTSSSRNSSSMTQEEEEAKDLPNEDLLIKLEGEALYSATNNHHHNHQQTMLMNSNIFTMDVTSYIAGATTTTNTGSGSGPPSPAGTATERIEIIPMSAVAAPPPLAARGGAASASYHLQCDRVVYSKDNRSPLSVGPFMPTSSRAATQQDAHQQRRPRLSLNVDLKPTQQHLGKIESNLSTPAIIDDVVGMEFNILDLVKNEDISSISVDEIFSASPNSSANTTVPGSPATTVDTVLSDLARPKRSRKRKTFQDFEEDDQEDEDYVPPFERSRRKVSRRCSDSESEPEVKPRGRPRGRPPRRADSLSSDCSKDSDANKYRELRDKNNEASRKSRLKRKIKEQEIEKEAEELNWKNVKLKAQVEELEKMVNNFRDNLFKIMSKS</sequence>
<comment type="subcellular location">
    <subcellularLocation>
        <location evidence="1">Nucleus</location>
    </subcellularLocation>
</comment>
<dbReference type="GO" id="GO:0005634">
    <property type="term" value="C:nucleus"/>
    <property type="evidence" value="ECO:0007669"/>
    <property type="project" value="UniProtKB-SubCell"/>
</dbReference>
<protein>
    <recommendedName>
        <fullName evidence="7">BZIP domain-containing protein</fullName>
    </recommendedName>
</protein>
<feature type="region of interest" description="Disordered" evidence="6">
    <location>
        <begin position="387"/>
        <end position="485"/>
    </location>
</feature>
<dbReference type="CDD" id="cd14813">
    <property type="entry name" value="bZIP_BmCbz-like"/>
    <property type="match status" value="1"/>
</dbReference>
<evidence type="ECO:0000256" key="4">
    <source>
        <dbReference type="ARBA" id="ARBA00023163"/>
    </source>
</evidence>
<evidence type="ECO:0000313" key="9">
    <source>
        <dbReference type="Proteomes" id="UP000410492"/>
    </source>
</evidence>
<feature type="region of interest" description="Disordered" evidence="6">
    <location>
        <begin position="148"/>
        <end position="167"/>
    </location>
</feature>
<dbReference type="GO" id="GO:0000981">
    <property type="term" value="F:DNA-binding transcription factor activity, RNA polymerase II-specific"/>
    <property type="evidence" value="ECO:0007669"/>
    <property type="project" value="TreeGrafter"/>
</dbReference>
<dbReference type="PANTHER" id="PTHR11988">
    <property type="entry name" value="THYROTROPH EMBRYONIC FACTOR RELATED"/>
    <property type="match status" value="1"/>
</dbReference>
<evidence type="ECO:0000259" key="7">
    <source>
        <dbReference type="PROSITE" id="PS50217"/>
    </source>
</evidence>
<dbReference type="GO" id="GO:0000978">
    <property type="term" value="F:RNA polymerase II cis-regulatory region sequence-specific DNA binding"/>
    <property type="evidence" value="ECO:0007669"/>
    <property type="project" value="TreeGrafter"/>
</dbReference>
<dbReference type="Proteomes" id="UP000410492">
    <property type="component" value="Unassembled WGS sequence"/>
</dbReference>
<dbReference type="SUPFAM" id="SSF57959">
    <property type="entry name" value="Leucine zipper domain"/>
    <property type="match status" value="1"/>
</dbReference>
<keyword evidence="2" id="KW-0805">Transcription regulation</keyword>
<keyword evidence="9" id="KW-1185">Reference proteome</keyword>
<dbReference type="PROSITE" id="PS50217">
    <property type="entry name" value="BZIP"/>
    <property type="match status" value="1"/>
</dbReference>
<feature type="compositionally biased region" description="Basic and acidic residues" evidence="6">
    <location>
        <begin position="454"/>
        <end position="475"/>
    </location>
</feature>